<evidence type="ECO:0000256" key="6">
    <source>
        <dbReference type="ARBA" id="ARBA00022692"/>
    </source>
</evidence>
<dbReference type="Gene3D" id="1.10.287.130">
    <property type="match status" value="1"/>
</dbReference>
<gene>
    <name evidence="13" type="ORF">Q0812_13645</name>
</gene>
<accession>A0ABT8SPK4</accession>
<comment type="catalytic activity">
    <reaction evidence="1">
        <text>ATP + protein L-histidine = ADP + protein N-phospho-L-histidine.</text>
        <dbReference type="EC" id="2.7.13.3"/>
    </reaction>
</comment>
<keyword evidence="14" id="KW-1185">Reference proteome</keyword>
<feature type="transmembrane region" description="Helical" evidence="11">
    <location>
        <begin position="161"/>
        <end position="186"/>
    </location>
</feature>
<evidence type="ECO:0000256" key="8">
    <source>
        <dbReference type="ARBA" id="ARBA00022989"/>
    </source>
</evidence>
<dbReference type="Gene3D" id="3.30.565.10">
    <property type="entry name" value="Histidine kinase-like ATPase, C-terminal domain"/>
    <property type="match status" value="1"/>
</dbReference>
<dbReference type="InterPro" id="IPR036097">
    <property type="entry name" value="HisK_dim/P_sf"/>
</dbReference>
<dbReference type="Pfam" id="PF00512">
    <property type="entry name" value="HisKA"/>
    <property type="match status" value="1"/>
</dbReference>
<dbReference type="InterPro" id="IPR005467">
    <property type="entry name" value="His_kinase_dom"/>
</dbReference>
<proteinExistence type="predicted"/>
<evidence type="ECO:0000256" key="10">
    <source>
        <dbReference type="ARBA" id="ARBA00023136"/>
    </source>
</evidence>
<dbReference type="InterPro" id="IPR004358">
    <property type="entry name" value="Sig_transdc_His_kin-like_C"/>
</dbReference>
<evidence type="ECO:0000256" key="9">
    <source>
        <dbReference type="ARBA" id="ARBA00023012"/>
    </source>
</evidence>
<keyword evidence="9" id="KW-0902">Two-component regulatory system</keyword>
<keyword evidence="7" id="KW-0418">Kinase</keyword>
<feature type="domain" description="Histidine kinase" evidence="12">
    <location>
        <begin position="244"/>
        <end position="442"/>
    </location>
</feature>
<dbReference type="PANTHER" id="PTHR45436:SF15">
    <property type="entry name" value="SENSOR HISTIDINE KINASE CUSS"/>
    <property type="match status" value="1"/>
</dbReference>
<dbReference type="SMART" id="SM00387">
    <property type="entry name" value="HATPase_c"/>
    <property type="match status" value="1"/>
</dbReference>
<evidence type="ECO:0000259" key="12">
    <source>
        <dbReference type="PROSITE" id="PS50109"/>
    </source>
</evidence>
<organism evidence="13 14">
    <name type="scientific">Peiella sedimenti</name>
    <dbReference type="NCBI Taxonomy" id="3061083"/>
    <lineage>
        <taxon>Bacteria</taxon>
        <taxon>Pseudomonadati</taxon>
        <taxon>Pseudomonadota</taxon>
        <taxon>Alphaproteobacteria</taxon>
        <taxon>Caulobacterales</taxon>
        <taxon>Caulobacteraceae</taxon>
        <taxon>Peiella</taxon>
    </lineage>
</organism>
<reference evidence="13" key="1">
    <citation type="submission" date="2023-07" db="EMBL/GenBank/DDBJ databases">
        <title>Brevundimonas soil sp. nov., isolated from the soil of chemical plant.</title>
        <authorList>
            <person name="Wu N."/>
        </authorList>
    </citation>
    <scope>NUCLEOTIDE SEQUENCE</scope>
    <source>
        <strain evidence="13">XZ-24</strain>
    </source>
</reference>
<dbReference type="SUPFAM" id="SSF55874">
    <property type="entry name" value="ATPase domain of HSP90 chaperone/DNA topoisomerase II/histidine kinase"/>
    <property type="match status" value="1"/>
</dbReference>
<evidence type="ECO:0000256" key="1">
    <source>
        <dbReference type="ARBA" id="ARBA00000085"/>
    </source>
</evidence>
<keyword evidence="6 11" id="KW-0812">Transmembrane</keyword>
<dbReference type="InterPro" id="IPR003661">
    <property type="entry name" value="HisK_dim/P_dom"/>
</dbReference>
<dbReference type="CDD" id="cd00082">
    <property type="entry name" value="HisKA"/>
    <property type="match status" value="1"/>
</dbReference>
<dbReference type="InterPro" id="IPR050428">
    <property type="entry name" value="TCS_sensor_his_kinase"/>
</dbReference>
<dbReference type="EMBL" id="JAUKTR010000006">
    <property type="protein sequence ID" value="MDO1560473.1"/>
    <property type="molecule type" value="Genomic_DNA"/>
</dbReference>
<feature type="transmembrane region" description="Helical" evidence="11">
    <location>
        <begin position="12"/>
        <end position="33"/>
    </location>
</feature>
<keyword evidence="8 11" id="KW-1133">Transmembrane helix</keyword>
<comment type="subcellular location">
    <subcellularLocation>
        <location evidence="2">Membrane</location>
        <topology evidence="2">Multi-pass membrane protein</topology>
    </subcellularLocation>
</comment>
<dbReference type="GO" id="GO:0005524">
    <property type="term" value="F:ATP binding"/>
    <property type="evidence" value="ECO:0007669"/>
    <property type="project" value="UniProtKB-KW"/>
</dbReference>
<protein>
    <recommendedName>
        <fullName evidence="3">histidine kinase</fullName>
        <ecNumber evidence="3">2.7.13.3</ecNumber>
    </recommendedName>
</protein>
<evidence type="ECO:0000256" key="3">
    <source>
        <dbReference type="ARBA" id="ARBA00012438"/>
    </source>
</evidence>
<keyword evidence="10 11" id="KW-0472">Membrane</keyword>
<keyword evidence="4" id="KW-0597">Phosphoprotein</keyword>
<keyword evidence="13" id="KW-0547">Nucleotide-binding</keyword>
<comment type="caution">
    <text evidence="13">The sequence shown here is derived from an EMBL/GenBank/DDBJ whole genome shotgun (WGS) entry which is preliminary data.</text>
</comment>
<dbReference type="SUPFAM" id="SSF47384">
    <property type="entry name" value="Homodimeric domain of signal transducing histidine kinase"/>
    <property type="match status" value="1"/>
</dbReference>
<dbReference type="Pfam" id="PF02518">
    <property type="entry name" value="HATPase_c"/>
    <property type="match status" value="1"/>
</dbReference>
<dbReference type="PANTHER" id="PTHR45436">
    <property type="entry name" value="SENSOR HISTIDINE KINASE YKOH"/>
    <property type="match status" value="1"/>
</dbReference>
<dbReference type="EC" id="2.7.13.3" evidence="3"/>
<dbReference type="InterPro" id="IPR036890">
    <property type="entry name" value="HATPase_C_sf"/>
</dbReference>
<evidence type="ECO:0000256" key="2">
    <source>
        <dbReference type="ARBA" id="ARBA00004141"/>
    </source>
</evidence>
<keyword evidence="5" id="KW-0808">Transferase</keyword>
<evidence type="ECO:0000256" key="11">
    <source>
        <dbReference type="SAM" id="Phobius"/>
    </source>
</evidence>
<evidence type="ECO:0000313" key="14">
    <source>
        <dbReference type="Proteomes" id="UP001169063"/>
    </source>
</evidence>
<name>A0ABT8SPK4_9CAUL</name>
<sequence length="452" mass="47435">MLRWPRSLAVRAVAALIAVHVLAIFLGLGLGILSGRKTAEGGADVGQELAAMELRFEQGRWVMPTDGAFASLAARNPGLWLVGADREQSIVLGRPPDPALVLFGLAPATGSEAQARGGAGTLLANAVIAQERIGGRTILLAVGGVDPSTVTRMDVLRTFSLGPALALLTGFAVMGLVAVLLAIPLLSRALRPVIEDAALIGPDGIGRLDEMRTPMELQPLARALNGALDRLEAELGRRKRLISNVAHELRTPLAVLSLRVDSVGEPGPEREALRAEVDRLTRVTEQMLALERLSLQATDRRPLDLAEAARSVTAALAPVAMDAGYELELETPGRAVEVLGDPVAVERAITNLVGNAIAHAGGRGEIRVVVDEAGLEVRDEGPGVSQAVQPRLFEAFARGGEAAGSGLGLHLTREIMRGLGGEVSWRREGRQTTFRLQFPAGGAATGGSARKG</sequence>
<evidence type="ECO:0000256" key="4">
    <source>
        <dbReference type="ARBA" id="ARBA00022553"/>
    </source>
</evidence>
<dbReference type="Proteomes" id="UP001169063">
    <property type="component" value="Unassembled WGS sequence"/>
</dbReference>
<dbReference type="RefSeq" id="WP_302110904.1">
    <property type="nucleotide sequence ID" value="NZ_JAUKTR010000006.1"/>
</dbReference>
<dbReference type="PROSITE" id="PS50109">
    <property type="entry name" value="HIS_KIN"/>
    <property type="match status" value="1"/>
</dbReference>
<evidence type="ECO:0000256" key="5">
    <source>
        <dbReference type="ARBA" id="ARBA00022679"/>
    </source>
</evidence>
<dbReference type="SMART" id="SM00388">
    <property type="entry name" value="HisKA"/>
    <property type="match status" value="1"/>
</dbReference>
<keyword evidence="13" id="KW-0067">ATP-binding</keyword>
<dbReference type="PRINTS" id="PR00344">
    <property type="entry name" value="BCTRLSENSOR"/>
</dbReference>
<evidence type="ECO:0000313" key="13">
    <source>
        <dbReference type="EMBL" id="MDO1560473.1"/>
    </source>
</evidence>
<dbReference type="InterPro" id="IPR003594">
    <property type="entry name" value="HATPase_dom"/>
</dbReference>
<evidence type="ECO:0000256" key="7">
    <source>
        <dbReference type="ARBA" id="ARBA00022777"/>
    </source>
</evidence>